<dbReference type="Proteomes" id="UP000050424">
    <property type="component" value="Unassembled WGS sequence"/>
</dbReference>
<evidence type="ECO:0000313" key="2">
    <source>
        <dbReference type="EMBL" id="KPM39270.1"/>
    </source>
</evidence>
<protein>
    <recommendedName>
        <fullName evidence="4">Ecp2 effector protein domain-containing protein</fullName>
    </recommendedName>
</protein>
<accession>A0A0P7BFZ0</accession>
<reference evidence="2 3" key="1">
    <citation type="submission" date="2015-09" db="EMBL/GenBank/DDBJ databases">
        <title>Draft genome of a European isolate of the apple canker pathogen Neonectria ditissima.</title>
        <authorList>
            <person name="Gomez-Cortecero A."/>
            <person name="Harrison R.J."/>
            <person name="Armitage A.D."/>
        </authorList>
    </citation>
    <scope>NUCLEOTIDE SEQUENCE [LARGE SCALE GENOMIC DNA]</scope>
    <source>
        <strain evidence="2 3">R09/05</strain>
    </source>
</reference>
<feature type="signal peptide" evidence="1">
    <location>
        <begin position="1"/>
        <end position="20"/>
    </location>
</feature>
<name>A0A0P7BFZ0_9HYPO</name>
<proteinExistence type="predicted"/>
<dbReference type="OrthoDB" id="4518819at2759"/>
<evidence type="ECO:0000313" key="3">
    <source>
        <dbReference type="Proteomes" id="UP000050424"/>
    </source>
</evidence>
<keyword evidence="1" id="KW-0732">Signal</keyword>
<organism evidence="2 3">
    <name type="scientific">Neonectria ditissima</name>
    <dbReference type="NCBI Taxonomy" id="78410"/>
    <lineage>
        <taxon>Eukaryota</taxon>
        <taxon>Fungi</taxon>
        <taxon>Dikarya</taxon>
        <taxon>Ascomycota</taxon>
        <taxon>Pezizomycotina</taxon>
        <taxon>Sordariomycetes</taxon>
        <taxon>Hypocreomycetidae</taxon>
        <taxon>Hypocreales</taxon>
        <taxon>Nectriaceae</taxon>
        <taxon>Neonectria</taxon>
    </lineage>
</organism>
<feature type="chain" id="PRO_5006135768" description="Ecp2 effector protein domain-containing protein" evidence="1">
    <location>
        <begin position="21"/>
        <end position="214"/>
    </location>
</feature>
<gene>
    <name evidence="2" type="ORF">AK830_g7293</name>
</gene>
<sequence length="214" mass="23108">MKYSAIALIGLMTALTPVSGLPVADKLQTDDLEKRQGIIETIIISAIIGAGKGALGAVLGPDKPACTWKSTHDDQNWWARATRQVDGKEVTFAEFCWTEGGYKFNDNDANAAICLNNLHTQQKSTCIDLEGSSCNFPNSAVGNTRTYYDFSGKSDQQLSADSAERANAAISKLPEAMADKGWDISTNVVIQPMNDDGTYTSWTVQLRGTGDEDC</sequence>
<evidence type="ECO:0000256" key="1">
    <source>
        <dbReference type="SAM" id="SignalP"/>
    </source>
</evidence>
<dbReference type="AlphaFoldDB" id="A0A0P7BFZ0"/>
<evidence type="ECO:0008006" key="4">
    <source>
        <dbReference type="Google" id="ProtNLM"/>
    </source>
</evidence>
<dbReference type="EMBL" id="LKCW01000112">
    <property type="protein sequence ID" value="KPM39270.1"/>
    <property type="molecule type" value="Genomic_DNA"/>
</dbReference>
<comment type="caution">
    <text evidence="2">The sequence shown here is derived from an EMBL/GenBank/DDBJ whole genome shotgun (WGS) entry which is preliminary data.</text>
</comment>
<keyword evidence="3" id="KW-1185">Reference proteome</keyword>